<keyword evidence="3" id="KW-1003">Cell membrane</keyword>
<evidence type="ECO:0000256" key="5">
    <source>
        <dbReference type="ARBA" id="ARBA00022989"/>
    </source>
</evidence>
<protein>
    <recommendedName>
        <fullName evidence="10">Ionotropic glutamate receptor C-terminal domain-containing protein</fullName>
    </recommendedName>
</protein>
<organism evidence="11 12">
    <name type="scientific">Dendroctonus ponderosae</name>
    <name type="common">Mountain pine beetle</name>
    <dbReference type="NCBI Taxonomy" id="77166"/>
    <lineage>
        <taxon>Eukaryota</taxon>
        <taxon>Metazoa</taxon>
        <taxon>Ecdysozoa</taxon>
        <taxon>Arthropoda</taxon>
        <taxon>Hexapoda</taxon>
        <taxon>Insecta</taxon>
        <taxon>Pterygota</taxon>
        <taxon>Neoptera</taxon>
        <taxon>Endopterygota</taxon>
        <taxon>Coleoptera</taxon>
        <taxon>Polyphaga</taxon>
        <taxon>Cucujiformia</taxon>
        <taxon>Curculionidae</taxon>
        <taxon>Scolytinae</taxon>
        <taxon>Dendroctonus</taxon>
    </lineage>
</organism>
<dbReference type="EMBL" id="KB632278">
    <property type="protein sequence ID" value="ERL91266.1"/>
    <property type="molecule type" value="Genomic_DNA"/>
</dbReference>
<dbReference type="GO" id="GO:0050906">
    <property type="term" value="P:detection of stimulus involved in sensory perception"/>
    <property type="evidence" value="ECO:0007669"/>
    <property type="project" value="UniProtKB-ARBA"/>
</dbReference>
<keyword evidence="8" id="KW-0325">Glycoprotein</keyword>
<evidence type="ECO:0000259" key="10">
    <source>
        <dbReference type="Pfam" id="PF00060"/>
    </source>
</evidence>
<dbReference type="GO" id="GO:0015276">
    <property type="term" value="F:ligand-gated monoatomic ion channel activity"/>
    <property type="evidence" value="ECO:0007669"/>
    <property type="project" value="InterPro"/>
</dbReference>
<reference evidence="11 12" key="1">
    <citation type="journal article" date="2013" name="Genome Biol.">
        <title>Draft genome of the mountain pine beetle, Dendroctonus ponderosae Hopkins, a major forest pest.</title>
        <authorList>
            <person name="Keeling C.I."/>
            <person name="Yuen M.M."/>
            <person name="Liao N.Y."/>
            <person name="Docking T.R."/>
            <person name="Chan S.K."/>
            <person name="Taylor G.A."/>
            <person name="Palmquist D.L."/>
            <person name="Jackman S.D."/>
            <person name="Nguyen A."/>
            <person name="Li M."/>
            <person name="Henderson H."/>
            <person name="Janes J.K."/>
            <person name="Zhao Y."/>
            <person name="Pandoh P."/>
            <person name="Moore R."/>
            <person name="Sperling F.A."/>
            <person name="Huber D.P."/>
            <person name="Birol I."/>
            <person name="Jones S.J."/>
            <person name="Bohlmann J."/>
        </authorList>
    </citation>
    <scope>NUCLEOTIDE SEQUENCE</scope>
</reference>
<evidence type="ECO:0000256" key="7">
    <source>
        <dbReference type="ARBA" id="ARBA00023170"/>
    </source>
</evidence>
<dbReference type="PANTHER" id="PTHR42643">
    <property type="entry name" value="IONOTROPIC RECEPTOR 20A-RELATED"/>
    <property type="match status" value="1"/>
</dbReference>
<name>U4UM74_DENPD</name>
<keyword evidence="6 9" id="KW-0472">Membrane</keyword>
<feature type="transmembrane region" description="Helical" evidence="9">
    <location>
        <begin position="469"/>
        <end position="488"/>
    </location>
</feature>
<keyword evidence="4 9" id="KW-0812">Transmembrane</keyword>
<dbReference type="SUPFAM" id="SSF53850">
    <property type="entry name" value="Periplasmic binding protein-like II"/>
    <property type="match status" value="1"/>
</dbReference>
<evidence type="ECO:0000256" key="2">
    <source>
        <dbReference type="ARBA" id="ARBA00008685"/>
    </source>
</evidence>
<dbReference type="OrthoDB" id="5984008at2759"/>
<proteinExistence type="inferred from homology"/>
<dbReference type="AlphaFoldDB" id="U4UM74"/>
<dbReference type="Gene3D" id="1.10.287.70">
    <property type="match status" value="1"/>
</dbReference>
<evidence type="ECO:0000313" key="11">
    <source>
        <dbReference type="EMBL" id="ERL91266.1"/>
    </source>
</evidence>
<sequence>MSNSVASNSHSNAWMGAVFHPAALRESTSGDSTIKESVSASVRDVQGLQLLVQEILLKTFESGKCILILADSMYRPLFQGPWFRRYKGSASFIMRTETDPLKIHTDDAEDLLAPCKATQASLDLARNNSCQLYIILVANGQQVGRLLKFGDRYRLLNTRANYLMLFDSRLFSEELLFLWKRIINVVFIRQFSGKAQKNDWFELSTVPFPIAFRDVLAPRRLDVWNRSQFRKGSVLFKDKTWDLKNETLRVAVFAHILITIAKQMNFRCELYEPEGAGVELWGRKHVRPTYTGLLSEMSTSRADIALGDLYYIPFVLGIMDLSIPYNTECLTFLTPEALTDISWKTLLLPFSGLPVYCSRPIMWACVLLCLLLTSATFYILARFHRGIDGKKQLTSNRAIKLQLHNAPEDLKYSLLMRQYTRTKQAGEPEGLFQFAETGNSLLYTFSMLLLVSLPKLPTGWSLRLLTGWYWLYCLLVVVSYRASMTAILSRPAPNHLSLNESMEKATNAFIALILRPN</sequence>
<dbReference type="PANTHER" id="PTHR42643:SF35">
    <property type="entry name" value="IONOTROPIC RECEPTOR 68A, ISOFORM A"/>
    <property type="match status" value="1"/>
</dbReference>
<keyword evidence="7" id="KW-0675">Receptor</keyword>
<dbReference type="STRING" id="77166.U4UM74"/>
<feature type="domain" description="Ionotropic glutamate receptor C-terminal" evidence="10">
    <location>
        <begin position="362"/>
        <end position="491"/>
    </location>
</feature>
<comment type="similarity">
    <text evidence="2">Belongs to the glutamate-gated ion channel (TC 1.A.10.1) family.</text>
</comment>
<evidence type="ECO:0000256" key="4">
    <source>
        <dbReference type="ARBA" id="ARBA00022692"/>
    </source>
</evidence>
<dbReference type="Pfam" id="PF00060">
    <property type="entry name" value="Lig_chan"/>
    <property type="match status" value="1"/>
</dbReference>
<dbReference type="Proteomes" id="UP000030742">
    <property type="component" value="Unassembled WGS sequence"/>
</dbReference>
<evidence type="ECO:0000313" key="12">
    <source>
        <dbReference type="Proteomes" id="UP000030742"/>
    </source>
</evidence>
<dbReference type="Gene3D" id="3.40.190.10">
    <property type="entry name" value="Periplasmic binding protein-like II"/>
    <property type="match status" value="1"/>
</dbReference>
<evidence type="ECO:0000256" key="1">
    <source>
        <dbReference type="ARBA" id="ARBA00004651"/>
    </source>
</evidence>
<dbReference type="InterPro" id="IPR001320">
    <property type="entry name" value="Iontro_rcpt_C"/>
</dbReference>
<dbReference type="GO" id="GO:0005886">
    <property type="term" value="C:plasma membrane"/>
    <property type="evidence" value="ECO:0007669"/>
    <property type="project" value="UniProtKB-SubCell"/>
</dbReference>
<evidence type="ECO:0000256" key="6">
    <source>
        <dbReference type="ARBA" id="ARBA00023136"/>
    </source>
</evidence>
<evidence type="ECO:0000256" key="9">
    <source>
        <dbReference type="SAM" id="Phobius"/>
    </source>
</evidence>
<accession>U4UM74</accession>
<dbReference type="InterPro" id="IPR052192">
    <property type="entry name" value="Insect_Ionotropic_Sensory_Rcpt"/>
</dbReference>
<gene>
    <name evidence="11" type="ORF">D910_08600</name>
</gene>
<evidence type="ECO:0000256" key="3">
    <source>
        <dbReference type="ARBA" id="ARBA00022475"/>
    </source>
</evidence>
<comment type="subcellular location">
    <subcellularLocation>
        <location evidence="1">Cell membrane</location>
        <topology evidence="1">Multi-pass membrane protein</topology>
    </subcellularLocation>
</comment>
<feature type="transmembrane region" description="Helical" evidence="9">
    <location>
        <begin position="361"/>
        <end position="381"/>
    </location>
</feature>
<keyword evidence="5 9" id="KW-1133">Transmembrane helix</keyword>
<feature type="transmembrane region" description="Helical" evidence="9">
    <location>
        <begin position="440"/>
        <end position="457"/>
    </location>
</feature>
<evidence type="ECO:0000256" key="8">
    <source>
        <dbReference type="ARBA" id="ARBA00023180"/>
    </source>
</evidence>